<name>A0A7C3WIR2_9BACT</name>
<protein>
    <recommendedName>
        <fullName evidence="3">Protein phosphatase CheZ</fullName>
    </recommendedName>
</protein>
<evidence type="ECO:0008006" key="3">
    <source>
        <dbReference type="Google" id="ProtNLM"/>
    </source>
</evidence>
<gene>
    <name evidence="2" type="ORF">ENV62_03605</name>
</gene>
<sequence>MSVRIQASQGLGSVGRIGGGQGSELPRKESRDRMARNKQVEVSVTLEQGDFSFCLNGVLLNIRVKDSLDHLAAASPENRPLGPSGQGEAAAPLPFPEAGNLLDAARLAEEVAHYRRASQEIYEGLGRLAKEINLSIQDLSLAEIIQSGTISPGERLDQVRSQVTEVLEMTEKATLNILNLVGHIQEDCLKVQEHLLHIANGTGDSQDADGPDSGKATDAQEFWSRLLSRGEAFDRRIHEFFEKSPARQKAFTPVRLPDVLQILLEFCSTEKVKPHLKSLQTQHETLFQVDETEQALAALTAEAPSEDGFYQLPVEKVLAILQETCTEARVKELFSKLLASAAKIFPVATLPLECPSTDDASGAGSEVLALWQEFLDALRQAAGSPAAGRSVAAAGREEILQDAARESLSTVKRISASLSRITEALAFQDLSGQRLLKVLSILRQLQVQVLTLLVAAGEKLKVGLERKGTSVSMGETSAQEQLNRILNPFPQDPDESRSAEDFAAPQQPLDQEAINELLTSLGF</sequence>
<feature type="compositionally biased region" description="Gly residues" evidence="1">
    <location>
        <begin position="12"/>
        <end position="22"/>
    </location>
</feature>
<proteinExistence type="predicted"/>
<organism evidence="2">
    <name type="scientific">Desulfobacca acetoxidans</name>
    <dbReference type="NCBI Taxonomy" id="60893"/>
    <lineage>
        <taxon>Bacteria</taxon>
        <taxon>Pseudomonadati</taxon>
        <taxon>Thermodesulfobacteriota</taxon>
        <taxon>Desulfobaccia</taxon>
        <taxon>Desulfobaccales</taxon>
        <taxon>Desulfobaccaceae</taxon>
        <taxon>Desulfobacca</taxon>
    </lineage>
</organism>
<feature type="compositionally biased region" description="Basic and acidic residues" evidence="1">
    <location>
        <begin position="25"/>
        <end position="36"/>
    </location>
</feature>
<feature type="region of interest" description="Disordered" evidence="1">
    <location>
        <begin position="487"/>
        <end position="507"/>
    </location>
</feature>
<dbReference type="AlphaFoldDB" id="A0A7C3WIR2"/>
<reference evidence="2" key="1">
    <citation type="journal article" date="2020" name="mSystems">
        <title>Genome- and Community-Level Interaction Insights into Carbon Utilization and Element Cycling Functions of Hydrothermarchaeota in Hydrothermal Sediment.</title>
        <authorList>
            <person name="Zhou Z."/>
            <person name="Liu Y."/>
            <person name="Xu W."/>
            <person name="Pan J."/>
            <person name="Luo Z.H."/>
            <person name="Li M."/>
        </authorList>
    </citation>
    <scope>NUCLEOTIDE SEQUENCE [LARGE SCALE GENOMIC DNA]</scope>
    <source>
        <strain evidence="2">SpSt-776</strain>
    </source>
</reference>
<dbReference type="SUPFAM" id="SSF75708">
    <property type="entry name" value="Chemotaxis phosphatase CheZ"/>
    <property type="match status" value="2"/>
</dbReference>
<feature type="region of interest" description="Disordered" evidence="1">
    <location>
        <begin position="1"/>
        <end position="36"/>
    </location>
</feature>
<dbReference type="Gene3D" id="1.10.287.500">
    <property type="entry name" value="Helix hairpin bin"/>
    <property type="match status" value="1"/>
</dbReference>
<dbReference type="EMBL" id="DTHB01000027">
    <property type="protein sequence ID" value="HGB14311.1"/>
    <property type="molecule type" value="Genomic_DNA"/>
</dbReference>
<accession>A0A7C3WIR2</accession>
<evidence type="ECO:0000313" key="2">
    <source>
        <dbReference type="EMBL" id="HGB14311.1"/>
    </source>
</evidence>
<evidence type="ECO:0000256" key="1">
    <source>
        <dbReference type="SAM" id="MobiDB-lite"/>
    </source>
</evidence>
<comment type="caution">
    <text evidence="2">The sequence shown here is derived from an EMBL/GenBank/DDBJ whole genome shotgun (WGS) entry which is preliminary data.</text>
</comment>